<protein>
    <submittedName>
        <fullName evidence="2">Class I SAM-dependent methyltransferase</fullName>
    </submittedName>
</protein>
<dbReference type="EMBL" id="JAGYPN010000001">
    <property type="protein sequence ID" value="MBS4221920.1"/>
    <property type="molecule type" value="Genomic_DNA"/>
</dbReference>
<dbReference type="Gene3D" id="3.40.50.150">
    <property type="entry name" value="Vaccinia Virus protein VP39"/>
    <property type="match status" value="1"/>
</dbReference>
<evidence type="ECO:0000313" key="2">
    <source>
        <dbReference type="EMBL" id="MBS4221920.1"/>
    </source>
</evidence>
<sequence length="256" mass="29518">MDIKKEVQKQFGRSADAYVKSKGHSKGKDLKKMVEIARATGKEEVLDVATGGGHTANAFASFVKSVTASDLTQEMLSTAENFIKGNGHLNVVFVEADAEKLPFPDETYDIVTCRIATHHFPNIENFTKEVYRVLKNGGQFLLNDNVAPENDEYDKFYNTVEKMRDYSHYRAWKKTEWLQLLELNGFEIQELYRFEKLFEFESWCDRMHLTDTEKATLNEFILRTSEKVKHKFRIQINDNQVISFIGEAILLKAAKL</sequence>
<dbReference type="Pfam" id="PF08241">
    <property type="entry name" value="Methyltransf_11"/>
    <property type="match status" value="1"/>
</dbReference>
<dbReference type="GO" id="GO:0008757">
    <property type="term" value="F:S-adenosylmethionine-dependent methyltransferase activity"/>
    <property type="evidence" value="ECO:0007669"/>
    <property type="project" value="InterPro"/>
</dbReference>
<feature type="domain" description="Methyltransferase type 11" evidence="1">
    <location>
        <begin position="46"/>
        <end position="141"/>
    </location>
</feature>
<dbReference type="InterPro" id="IPR013216">
    <property type="entry name" value="Methyltransf_11"/>
</dbReference>
<dbReference type="SUPFAM" id="SSF53335">
    <property type="entry name" value="S-adenosyl-L-methionine-dependent methyltransferases"/>
    <property type="match status" value="1"/>
</dbReference>
<dbReference type="GO" id="GO:0032259">
    <property type="term" value="P:methylation"/>
    <property type="evidence" value="ECO:0007669"/>
    <property type="project" value="UniProtKB-KW"/>
</dbReference>
<evidence type="ECO:0000259" key="1">
    <source>
        <dbReference type="Pfam" id="PF08241"/>
    </source>
</evidence>
<gene>
    <name evidence="2" type="ORF">KHA91_04035</name>
</gene>
<keyword evidence="3" id="KW-1185">Reference proteome</keyword>
<comment type="caution">
    <text evidence="2">The sequence shown here is derived from an EMBL/GenBank/DDBJ whole genome shotgun (WGS) entry which is preliminary data.</text>
</comment>
<dbReference type="AlphaFoldDB" id="A0A942UI64"/>
<reference evidence="2 3" key="1">
    <citation type="submission" date="2021-05" db="EMBL/GenBank/DDBJ databases">
        <title>Novel Bacillus species.</title>
        <authorList>
            <person name="Liu G."/>
        </authorList>
    </citation>
    <scope>NUCLEOTIDE SEQUENCE [LARGE SCALE GENOMIC DNA]</scope>
    <source>
        <strain evidence="2 3">FJAT-49682</strain>
    </source>
</reference>
<dbReference type="RefSeq" id="WP_213096904.1">
    <property type="nucleotide sequence ID" value="NZ_JAGYPH010000001.1"/>
</dbReference>
<proteinExistence type="predicted"/>
<accession>A0A942UI64</accession>
<dbReference type="CDD" id="cd02440">
    <property type="entry name" value="AdoMet_MTases"/>
    <property type="match status" value="1"/>
</dbReference>
<dbReference type="Proteomes" id="UP000676456">
    <property type="component" value="Unassembled WGS sequence"/>
</dbReference>
<keyword evidence="2" id="KW-0489">Methyltransferase</keyword>
<name>A0A942UI64_9BACI</name>
<organism evidence="2 3">
    <name type="scientific">Lederbergia citrea</name>
    <dbReference type="NCBI Taxonomy" id="2833581"/>
    <lineage>
        <taxon>Bacteria</taxon>
        <taxon>Bacillati</taxon>
        <taxon>Bacillota</taxon>
        <taxon>Bacilli</taxon>
        <taxon>Bacillales</taxon>
        <taxon>Bacillaceae</taxon>
        <taxon>Lederbergia</taxon>
    </lineage>
</organism>
<keyword evidence="2" id="KW-0808">Transferase</keyword>
<dbReference type="InterPro" id="IPR029063">
    <property type="entry name" value="SAM-dependent_MTases_sf"/>
</dbReference>
<evidence type="ECO:0000313" key="3">
    <source>
        <dbReference type="Proteomes" id="UP000676456"/>
    </source>
</evidence>
<dbReference type="PANTHER" id="PTHR43591:SF24">
    <property type="entry name" value="2-METHOXY-6-POLYPRENYL-1,4-BENZOQUINOL METHYLASE, MITOCHONDRIAL"/>
    <property type="match status" value="1"/>
</dbReference>
<dbReference type="PANTHER" id="PTHR43591">
    <property type="entry name" value="METHYLTRANSFERASE"/>
    <property type="match status" value="1"/>
</dbReference>